<dbReference type="Gene3D" id="1.10.3210.10">
    <property type="entry name" value="Hypothetical protein af1432"/>
    <property type="match status" value="1"/>
</dbReference>
<dbReference type="Gene3D" id="3.30.460.10">
    <property type="entry name" value="Beta Polymerase, domain 2"/>
    <property type="match status" value="1"/>
</dbReference>
<proteinExistence type="inferred from homology"/>
<dbReference type="FunFam" id="1.10.3210.10:FF:000001">
    <property type="entry name" value="GTP pyrophosphokinase RelA"/>
    <property type="match status" value="1"/>
</dbReference>
<dbReference type="InterPro" id="IPR003607">
    <property type="entry name" value="HD/PDEase_dom"/>
</dbReference>
<dbReference type="PANTHER" id="PTHR21262:SF36">
    <property type="entry name" value="BIFUNCTIONAL (P)PPGPP SYNTHASE_HYDROLASE SPOT"/>
    <property type="match status" value="1"/>
</dbReference>
<evidence type="ECO:0000313" key="5">
    <source>
        <dbReference type="Proteomes" id="UP000290657"/>
    </source>
</evidence>
<dbReference type="InterPro" id="IPR007685">
    <property type="entry name" value="RelA_SpoT"/>
</dbReference>
<dbReference type="SUPFAM" id="SSF81271">
    <property type="entry name" value="TGS-like"/>
    <property type="match status" value="1"/>
</dbReference>
<comment type="similarity">
    <text evidence="1">Belongs to the relA/spoT family.</text>
</comment>
<gene>
    <name evidence="4" type="ORF">CRV04_01115</name>
</gene>
<name>A0A4Q0XT22_9BACT</name>
<keyword evidence="4" id="KW-0378">Hydrolase</keyword>
<dbReference type="Pfam" id="PF04607">
    <property type="entry name" value="RelA_SpoT"/>
    <property type="match status" value="1"/>
</dbReference>
<dbReference type="GO" id="GO:0008728">
    <property type="term" value="F:GTP diphosphokinase activity"/>
    <property type="evidence" value="ECO:0007669"/>
    <property type="project" value="TreeGrafter"/>
</dbReference>
<dbReference type="SUPFAM" id="SSF109604">
    <property type="entry name" value="HD-domain/PDEase-like"/>
    <property type="match status" value="1"/>
</dbReference>
<dbReference type="GO" id="GO:0042594">
    <property type="term" value="P:response to starvation"/>
    <property type="evidence" value="ECO:0007669"/>
    <property type="project" value="TreeGrafter"/>
</dbReference>
<dbReference type="SMART" id="SM00471">
    <property type="entry name" value="HDc"/>
    <property type="match status" value="1"/>
</dbReference>
<evidence type="ECO:0000256" key="1">
    <source>
        <dbReference type="RuleBase" id="RU003847"/>
    </source>
</evidence>
<dbReference type="Pfam" id="PF02824">
    <property type="entry name" value="TGS"/>
    <property type="match status" value="1"/>
</dbReference>
<evidence type="ECO:0000313" key="4">
    <source>
        <dbReference type="EMBL" id="RXJ60640.1"/>
    </source>
</evidence>
<feature type="domain" description="HD/PDEase" evidence="2">
    <location>
        <begin position="49"/>
        <end position="170"/>
    </location>
</feature>
<dbReference type="InterPro" id="IPR004811">
    <property type="entry name" value="RelA/Spo_fam"/>
</dbReference>
<evidence type="ECO:0000259" key="3">
    <source>
        <dbReference type="SMART" id="SM00954"/>
    </source>
</evidence>
<dbReference type="NCBIfam" id="TIGR00691">
    <property type="entry name" value="spoT_relA"/>
    <property type="match status" value="1"/>
</dbReference>
<dbReference type="GO" id="GO:0005886">
    <property type="term" value="C:plasma membrane"/>
    <property type="evidence" value="ECO:0007669"/>
    <property type="project" value="TreeGrafter"/>
</dbReference>
<dbReference type="CDD" id="cd00077">
    <property type="entry name" value="HDc"/>
    <property type="match status" value="1"/>
</dbReference>
<dbReference type="SUPFAM" id="SSF81301">
    <property type="entry name" value="Nucleotidyltransferase"/>
    <property type="match status" value="1"/>
</dbReference>
<sequence>MDPFLKKIEKINTIEKALEELKSEITFSDKLQEILNFCIKAHEGQYRKSGEPYIVHPILVAAVTAHFNKEESVVATALLHDIVEDTSCSLDYIKRQWGEDIAHMVDGLTKIVEIREHELAPSDSTNTRLISSALTFRKMLIASIDDVRVLIVKLCDRLHNMLTLQALPKEKQLRIAEETLVVYVPIAHRLGISAIKNALEDLCFFYIYPNEYEKIDTFIKTHQHKIQLTFNKFISNTMDLLEKNGFDPSKIQILSRIKHYYSIYMKIQRKGVNIDEVLDLLAIRILVEDEIDCYKVLGLMHLEYKPLIARFKDYVATPKENGYQTIHTTVFYNSKIYEVQIRTFNMHKVAEYGIAAHWKYKSGVSQSPNLNWLKSLEFSNKNIEEFYSETKQDLFSEDIVVYSPKGDTYTLPRGATAYDYAFAVHTDVGNKAVECYINKVKKPLLTQLQSSDIVAIHTAEQTIPRCSWIDMVKTSRAKKHIKLLCSHRQKEINELSGKNIIDTIFSRYTNEITEQFPQKLLHKIPTTIDYLKHVKRKIETNISKTKSFVARLTLSKRKIKEYKFDNILIYSNFSINSVLFEHCCHPKFGDEIVAFKEGNKAIIHHQMCDKAYAKIKTHHPMLFCSWTQDTVYQYKMVVSLPKTRGELAKLLSYMAQYEIYILGVEYGREKHSYVQFCDIEFEINNGNLEEVKKLIQRKVKVMDFFSKKDAYK</sequence>
<dbReference type="GO" id="GO:0015969">
    <property type="term" value="P:guanosine tetraphosphate metabolic process"/>
    <property type="evidence" value="ECO:0007669"/>
    <property type="project" value="InterPro"/>
</dbReference>
<feature type="domain" description="RelA/SpoT" evidence="3">
    <location>
        <begin position="255"/>
        <end position="364"/>
    </location>
</feature>
<dbReference type="Pfam" id="PF13328">
    <property type="entry name" value="HD_4"/>
    <property type="match status" value="1"/>
</dbReference>
<dbReference type="InterPro" id="IPR012676">
    <property type="entry name" value="TGS-like"/>
</dbReference>
<dbReference type="FunFam" id="3.10.20.30:FF:000002">
    <property type="entry name" value="GTP pyrophosphokinase (RelA/SpoT)"/>
    <property type="match status" value="1"/>
</dbReference>
<dbReference type="InterPro" id="IPR043519">
    <property type="entry name" value="NT_sf"/>
</dbReference>
<accession>A0A4Q0XT22</accession>
<comment type="caution">
    <text evidence="4">The sequence shown here is derived from an EMBL/GenBank/DDBJ whole genome shotgun (WGS) entry which is preliminary data.</text>
</comment>
<dbReference type="CDD" id="cd05399">
    <property type="entry name" value="NT_Rel-Spo_like"/>
    <property type="match status" value="1"/>
</dbReference>
<dbReference type="InterPro" id="IPR012675">
    <property type="entry name" value="Beta-grasp_dom_sf"/>
</dbReference>
<keyword evidence="5" id="KW-1185">Reference proteome</keyword>
<dbReference type="EMBL" id="PDKN01000001">
    <property type="protein sequence ID" value="RXJ60640.1"/>
    <property type="molecule type" value="Genomic_DNA"/>
</dbReference>
<dbReference type="Gene3D" id="3.10.20.30">
    <property type="match status" value="1"/>
</dbReference>
<organism evidence="4 5">
    <name type="scientific">Candidatus Marinarcus aquaticus</name>
    <dbReference type="NCBI Taxonomy" id="2044504"/>
    <lineage>
        <taxon>Bacteria</taxon>
        <taxon>Pseudomonadati</taxon>
        <taxon>Campylobacterota</taxon>
        <taxon>Epsilonproteobacteria</taxon>
        <taxon>Campylobacterales</taxon>
        <taxon>Arcobacteraceae</taxon>
        <taxon>Candidatus Marinarcus</taxon>
    </lineage>
</organism>
<dbReference type="GO" id="GO:0008893">
    <property type="term" value="F:guanosine-3',5'-bis(diphosphate) 3'-diphosphatase activity"/>
    <property type="evidence" value="ECO:0007669"/>
    <property type="project" value="TreeGrafter"/>
</dbReference>
<dbReference type="AlphaFoldDB" id="A0A4Q0XT22"/>
<dbReference type="OrthoDB" id="9805041at2"/>
<dbReference type="PANTHER" id="PTHR21262">
    <property type="entry name" value="GUANOSINE-3',5'-BIS DIPHOSPHATE 3'-PYROPHOSPHOHYDROLASE"/>
    <property type="match status" value="1"/>
</dbReference>
<dbReference type="Proteomes" id="UP000290657">
    <property type="component" value="Unassembled WGS sequence"/>
</dbReference>
<protein>
    <submittedName>
        <fullName evidence="4">Bifunctional (P)ppGpp synthase/hydrolase</fullName>
    </submittedName>
</protein>
<dbReference type="RefSeq" id="WP_128994774.1">
    <property type="nucleotide sequence ID" value="NZ_PDKN01000001.1"/>
</dbReference>
<comment type="function">
    <text evidence="1">In eubacteria ppGpp (guanosine 3'-diphosphate 5'-diphosphate) is a mediator of the stringent response that coordinates a variety of cellular activities in response to changes in nutritional abundance.</text>
</comment>
<evidence type="ECO:0000259" key="2">
    <source>
        <dbReference type="SMART" id="SM00471"/>
    </source>
</evidence>
<dbReference type="SMART" id="SM00954">
    <property type="entry name" value="RelA_SpoT"/>
    <property type="match status" value="1"/>
</dbReference>
<reference evidence="4 5" key="1">
    <citation type="submission" date="2017-10" db="EMBL/GenBank/DDBJ databases">
        <title>Genomics of the genus Arcobacter.</title>
        <authorList>
            <person name="Perez-Cataluna A."/>
            <person name="Figueras M.J."/>
        </authorList>
    </citation>
    <scope>NUCLEOTIDE SEQUENCE [LARGE SCALE GENOMIC DNA]</scope>
    <source>
        <strain evidence="4 5">CECT 8987</strain>
    </source>
</reference>
<dbReference type="InterPro" id="IPR004095">
    <property type="entry name" value="TGS"/>
</dbReference>